<dbReference type="PROSITE" id="PS50943">
    <property type="entry name" value="HTH_CROC1"/>
    <property type="match status" value="1"/>
</dbReference>
<evidence type="ECO:0000313" key="3">
    <source>
        <dbReference type="Proteomes" id="UP000823616"/>
    </source>
</evidence>
<evidence type="ECO:0000313" key="2">
    <source>
        <dbReference type="EMBL" id="MBO8450951.1"/>
    </source>
</evidence>
<protein>
    <submittedName>
        <fullName evidence="2">Helix-turn-helix transcriptional regulator</fullName>
    </submittedName>
</protein>
<proteinExistence type="predicted"/>
<dbReference type="AlphaFoldDB" id="A0A9D9EMR2"/>
<organism evidence="2 3">
    <name type="scientific">Candidatus Avitreponema avistercoris</name>
    <dbReference type="NCBI Taxonomy" id="2840705"/>
    <lineage>
        <taxon>Bacteria</taxon>
        <taxon>Pseudomonadati</taxon>
        <taxon>Spirochaetota</taxon>
        <taxon>Spirochaetia</taxon>
        <taxon>Spirochaetales</taxon>
        <taxon>Candidatus Avitreponema</taxon>
    </lineage>
</organism>
<sequence length="104" mass="11671">MRTELFYERLERLLKDKNMQQKKLADICGISSNGISTWKVTGSYPRADIAVKLAAALGVTVEYLITGELPEIDKTDKLAYDVSILPEKKRHVVQAVIDSLSVFD</sequence>
<dbReference type="SMART" id="SM00530">
    <property type="entry name" value="HTH_XRE"/>
    <property type="match status" value="1"/>
</dbReference>
<dbReference type="GO" id="GO:0045892">
    <property type="term" value="P:negative regulation of DNA-templated transcription"/>
    <property type="evidence" value="ECO:0007669"/>
    <property type="project" value="InterPro"/>
</dbReference>
<dbReference type="GO" id="GO:0003677">
    <property type="term" value="F:DNA binding"/>
    <property type="evidence" value="ECO:0007669"/>
    <property type="project" value="InterPro"/>
</dbReference>
<accession>A0A9D9EMR2</accession>
<feature type="domain" description="HTH cro/C1-type" evidence="1">
    <location>
        <begin position="10"/>
        <end position="64"/>
    </location>
</feature>
<gene>
    <name evidence="2" type="ORF">IAA96_07585</name>
</gene>
<dbReference type="Gene3D" id="1.10.260.40">
    <property type="entry name" value="lambda repressor-like DNA-binding domains"/>
    <property type="match status" value="1"/>
</dbReference>
<evidence type="ECO:0000259" key="1">
    <source>
        <dbReference type="PROSITE" id="PS50943"/>
    </source>
</evidence>
<reference evidence="2" key="2">
    <citation type="journal article" date="2021" name="PeerJ">
        <title>Extensive microbial diversity within the chicken gut microbiome revealed by metagenomics and culture.</title>
        <authorList>
            <person name="Gilroy R."/>
            <person name="Ravi A."/>
            <person name="Getino M."/>
            <person name="Pursley I."/>
            <person name="Horton D.L."/>
            <person name="Alikhan N.F."/>
            <person name="Baker D."/>
            <person name="Gharbi K."/>
            <person name="Hall N."/>
            <person name="Watson M."/>
            <person name="Adriaenssens E.M."/>
            <person name="Foster-Nyarko E."/>
            <person name="Jarju S."/>
            <person name="Secka A."/>
            <person name="Antonio M."/>
            <person name="Oren A."/>
            <person name="Chaudhuri R.R."/>
            <person name="La Ragione R."/>
            <person name="Hildebrand F."/>
            <person name="Pallen M.J."/>
        </authorList>
    </citation>
    <scope>NUCLEOTIDE SEQUENCE</scope>
    <source>
        <strain evidence="2">B3-4054</strain>
    </source>
</reference>
<dbReference type="SUPFAM" id="SSF47413">
    <property type="entry name" value="lambda repressor-like DNA-binding domains"/>
    <property type="match status" value="1"/>
</dbReference>
<reference evidence="2" key="1">
    <citation type="submission" date="2020-10" db="EMBL/GenBank/DDBJ databases">
        <authorList>
            <person name="Gilroy R."/>
        </authorList>
    </citation>
    <scope>NUCLEOTIDE SEQUENCE</scope>
    <source>
        <strain evidence="2">B3-4054</strain>
    </source>
</reference>
<comment type="caution">
    <text evidence="2">The sequence shown here is derived from an EMBL/GenBank/DDBJ whole genome shotgun (WGS) entry which is preliminary data.</text>
</comment>
<dbReference type="Proteomes" id="UP000823616">
    <property type="component" value="Unassembled WGS sequence"/>
</dbReference>
<dbReference type="InterPro" id="IPR010982">
    <property type="entry name" value="Lambda_DNA-bd_dom_sf"/>
</dbReference>
<name>A0A9D9EMR2_9SPIR</name>
<dbReference type="CDD" id="cd00093">
    <property type="entry name" value="HTH_XRE"/>
    <property type="match status" value="1"/>
</dbReference>
<dbReference type="InterPro" id="IPR001387">
    <property type="entry name" value="Cro/C1-type_HTH"/>
</dbReference>
<dbReference type="Pfam" id="PF07022">
    <property type="entry name" value="Phage_CI_repr"/>
    <property type="match status" value="1"/>
</dbReference>
<dbReference type="InterPro" id="IPR010744">
    <property type="entry name" value="Phage_CI_N"/>
</dbReference>
<dbReference type="EMBL" id="JADIMS010000143">
    <property type="protein sequence ID" value="MBO8450951.1"/>
    <property type="molecule type" value="Genomic_DNA"/>
</dbReference>